<accession>A0ABN8EKE5</accession>
<gene>
    <name evidence="1" type="ORF">SIN8267_02959</name>
</gene>
<protein>
    <recommendedName>
        <fullName evidence="3">DUF1249 domain-containing protein</fullName>
    </recommendedName>
</protein>
<organism evidence="1 2">
    <name type="scientific">Sinobacterium norvegicum</name>
    <dbReference type="NCBI Taxonomy" id="1641715"/>
    <lineage>
        <taxon>Bacteria</taxon>
        <taxon>Pseudomonadati</taxon>
        <taxon>Pseudomonadota</taxon>
        <taxon>Gammaproteobacteria</taxon>
        <taxon>Cellvibrionales</taxon>
        <taxon>Spongiibacteraceae</taxon>
        <taxon>Sinobacterium</taxon>
    </lineage>
</organism>
<sequence length="162" mass="18413">MTSKSNNNSAKLDLKGLQTLCSTNYLRLCRLLPDGQQGFSYGVSPAASRIGGSQLELTTLQTTPYTTLLNVILRQEADQNNIIELQVRSYHDVHMAEVVSCNKYKHFKLFYQYPNPQMYQSNEKYQLNQLLAEWLKSCALHGRSDNVYCQQKQGLLSGDKQA</sequence>
<name>A0ABN8EKE5_9GAMM</name>
<keyword evidence="2" id="KW-1185">Reference proteome</keyword>
<dbReference type="Pfam" id="PF06853">
    <property type="entry name" value="DUF1249"/>
    <property type="match status" value="1"/>
</dbReference>
<dbReference type="PANTHER" id="PTHR38774:SF1">
    <property type="entry name" value="CYTOPLASMIC PROTEIN"/>
    <property type="match status" value="1"/>
</dbReference>
<reference evidence="1" key="1">
    <citation type="submission" date="2021-12" db="EMBL/GenBank/DDBJ databases">
        <authorList>
            <person name="Rodrigo-Torres L."/>
            <person name="Arahal R. D."/>
            <person name="Lucena T."/>
        </authorList>
    </citation>
    <scope>NUCLEOTIDE SEQUENCE</scope>
    <source>
        <strain evidence="1">CECT 8267</strain>
    </source>
</reference>
<comment type="caution">
    <text evidence="1">The sequence shown here is derived from an EMBL/GenBank/DDBJ whole genome shotgun (WGS) entry which is preliminary data.</text>
</comment>
<evidence type="ECO:0008006" key="3">
    <source>
        <dbReference type="Google" id="ProtNLM"/>
    </source>
</evidence>
<dbReference type="PANTHER" id="PTHR38774">
    <property type="entry name" value="CYTOPLASMIC PROTEIN-RELATED"/>
    <property type="match status" value="1"/>
</dbReference>
<proteinExistence type="predicted"/>
<dbReference type="RefSeq" id="WP_237445509.1">
    <property type="nucleotide sequence ID" value="NZ_CAKLPX010000004.1"/>
</dbReference>
<dbReference type="Proteomes" id="UP000838100">
    <property type="component" value="Unassembled WGS sequence"/>
</dbReference>
<evidence type="ECO:0000313" key="1">
    <source>
        <dbReference type="EMBL" id="CAH0992822.1"/>
    </source>
</evidence>
<evidence type="ECO:0000313" key="2">
    <source>
        <dbReference type="Proteomes" id="UP000838100"/>
    </source>
</evidence>
<dbReference type="EMBL" id="CAKLPX010000004">
    <property type="protein sequence ID" value="CAH0992822.1"/>
    <property type="molecule type" value="Genomic_DNA"/>
</dbReference>
<dbReference type="InterPro" id="IPR009659">
    <property type="entry name" value="DUF1249"/>
</dbReference>